<protein>
    <submittedName>
        <fullName evidence="1">Uncharacterized protein</fullName>
    </submittedName>
</protein>
<organism evidence="1 2">
    <name type="scientific">Streptomyces flaveolus</name>
    <dbReference type="NCBI Taxonomy" id="67297"/>
    <lineage>
        <taxon>Bacteria</taxon>
        <taxon>Bacillati</taxon>
        <taxon>Actinomycetota</taxon>
        <taxon>Actinomycetes</taxon>
        <taxon>Kitasatosporales</taxon>
        <taxon>Streptomycetaceae</taxon>
        <taxon>Streptomyces</taxon>
    </lineage>
</organism>
<name>A0ABV1VJA0_9ACTN</name>
<dbReference type="EMBL" id="JBEPCV010000023">
    <property type="protein sequence ID" value="MER6906567.1"/>
    <property type="molecule type" value="Genomic_DNA"/>
</dbReference>
<evidence type="ECO:0000313" key="2">
    <source>
        <dbReference type="Proteomes" id="UP001490330"/>
    </source>
</evidence>
<sequence>MVLWTGDANETMPRALATRDRLYVAALAFSPDGRLLDIGSDNRTVA</sequence>
<evidence type="ECO:0000313" key="1">
    <source>
        <dbReference type="EMBL" id="MER6906567.1"/>
    </source>
</evidence>
<gene>
    <name evidence="1" type="ORF">ABT322_23060</name>
</gene>
<dbReference type="RefSeq" id="WP_350721448.1">
    <property type="nucleotide sequence ID" value="NZ_JBEPCO010000026.1"/>
</dbReference>
<keyword evidence="2" id="KW-1185">Reference proteome</keyword>
<accession>A0ABV1VJA0</accession>
<comment type="caution">
    <text evidence="1">The sequence shown here is derived from an EMBL/GenBank/DDBJ whole genome shotgun (WGS) entry which is preliminary data.</text>
</comment>
<dbReference type="Proteomes" id="UP001490330">
    <property type="component" value="Unassembled WGS sequence"/>
</dbReference>
<reference evidence="1 2" key="1">
    <citation type="submission" date="2024-06" db="EMBL/GenBank/DDBJ databases">
        <title>The Natural Products Discovery Center: Release of the First 8490 Sequenced Strains for Exploring Actinobacteria Biosynthetic Diversity.</title>
        <authorList>
            <person name="Kalkreuter E."/>
            <person name="Kautsar S.A."/>
            <person name="Yang D."/>
            <person name="Bader C.D."/>
            <person name="Teijaro C.N."/>
            <person name="Fluegel L."/>
            <person name="Davis C.M."/>
            <person name="Simpson J.R."/>
            <person name="Lauterbach L."/>
            <person name="Steele A.D."/>
            <person name="Gui C."/>
            <person name="Meng S."/>
            <person name="Li G."/>
            <person name="Viehrig K."/>
            <person name="Ye F."/>
            <person name="Su P."/>
            <person name="Kiefer A.F."/>
            <person name="Nichols A."/>
            <person name="Cepeda A.J."/>
            <person name="Yan W."/>
            <person name="Fan B."/>
            <person name="Jiang Y."/>
            <person name="Adhikari A."/>
            <person name="Zheng C.-J."/>
            <person name="Schuster L."/>
            <person name="Cowan T.M."/>
            <person name="Smanski M.J."/>
            <person name="Chevrette M.G."/>
            <person name="De Carvalho L.P.S."/>
            <person name="Shen B."/>
        </authorList>
    </citation>
    <scope>NUCLEOTIDE SEQUENCE [LARGE SCALE GENOMIC DNA]</scope>
    <source>
        <strain evidence="1 2">NPDC000632</strain>
    </source>
</reference>
<proteinExistence type="predicted"/>